<keyword evidence="2" id="KW-1185">Reference proteome</keyword>
<reference evidence="1 2" key="1">
    <citation type="submission" date="2019-09" db="EMBL/GenBank/DDBJ databases">
        <title>YIM 132180 draft genome.</title>
        <authorList>
            <person name="Zhang K."/>
        </authorList>
    </citation>
    <scope>NUCLEOTIDE SEQUENCE [LARGE SCALE GENOMIC DNA]</scope>
    <source>
        <strain evidence="1 2">YIM 132180</strain>
    </source>
</reference>
<gene>
    <name evidence="1" type="ORF">F6X38_01255</name>
</gene>
<evidence type="ECO:0000313" key="1">
    <source>
        <dbReference type="EMBL" id="KAB0682739.1"/>
    </source>
</evidence>
<accession>A0A7V7PTA2</accession>
<name>A0A7V7PTA2_9HYPH</name>
<dbReference type="AlphaFoldDB" id="A0A7V7PTA2"/>
<proteinExistence type="predicted"/>
<dbReference type="RefSeq" id="WP_150967710.1">
    <property type="nucleotide sequence ID" value="NZ_VZDO01000001.1"/>
</dbReference>
<evidence type="ECO:0000313" key="2">
    <source>
        <dbReference type="Proteomes" id="UP000432089"/>
    </source>
</evidence>
<organism evidence="1 2">
    <name type="scientific">Plantimonas leprariae</name>
    <dbReference type="NCBI Taxonomy" id="2615207"/>
    <lineage>
        <taxon>Bacteria</taxon>
        <taxon>Pseudomonadati</taxon>
        <taxon>Pseudomonadota</taxon>
        <taxon>Alphaproteobacteria</taxon>
        <taxon>Hyphomicrobiales</taxon>
        <taxon>Aurantimonadaceae</taxon>
        <taxon>Plantimonas</taxon>
    </lineage>
</organism>
<sequence>MSTAQIPHARKYSPSLHSDFGRNFFSHEEIPLTGKNRRIMIAKTGLAVGTVNRGECFKSTVAFAESKFR</sequence>
<dbReference type="EMBL" id="VZDO01000001">
    <property type="protein sequence ID" value="KAB0682739.1"/>
    <property type="molecule type" value="Genomic_DNA"/>
</dbReference>
<comment type="caution">
    <text evidence="1">The sequence shown here is derived from an EMBL/GenBank/DDBJ whole genome shotgun (WGS) entry which is preliminary data.</text>
</comment>
<dbReference type="Proteomes" id="UP000432089">
    <property type="component" value="Unassembled WGS sequence"/>
</dbReference>
<protein>
    <submittedName>
        <fullName evidence="1">Uncharacterized protein</fullName>
    </submittedName>
</protein>